<feature type="compositionally biased region" description="Basic and acidic residues" evidence="1">
    <location>
        <begin position="1"/>
        <end position="18"/>
    </location>
</feature>
<feature type="compositionally biased region" description="Basic and acidic residues" evidence="1">
    <location>
        <begin position="138"/>
        <end position="151"/>
    </location>
</feature>
<protein>
    <recommendedName>
        <fullName evidence="4">rRNA-processing protein FYV7</fullName>
    </recommendedName>
</protein>
<dbReference type="Proteomes" id="UP000288859">
    <property type="component" value="Unassembled WGS sequence"/>
</dbReference>
<sequence length="203" mass="22568">MNPKRIHEDDRVVAADRPKRAKSSGFSVGPANLPDGTYRRKTQKIKKDLIQKAKVKKAYAKIKAQSQNENPQPPDPPHIMSEPGEAAQPHSPPAPAASLELHPDRQAMVNEQPKSRQNQDRLNSSHNSHSARPKKSSYHKELEIGAQRREQIAANADARLARDKERRAMAKAKRPGKDGKAKLGRQGTALLTRIQRLTAEGKI</sequence>
<comment type="caution">
    <text evidence="2">The sequence shown here is derived from an EMBL/GenBank/DDBJ whole genome shotgun (WGS) entry which is preliminary data.</text>
</comment>
<evidence type="ECO:0000256" key="1">
    <source>
        <dbReference type="SAM" id="MobiDB-lite"/>
    </source>
</evidence>
<dbReference type="EMBL" id="NAJM01000001">
    <property type="protein sequence ID" value="RVX75859.1"/>
    <property type="molecule type" value="Genomic_DNA"/>
</dbReference>
<accession>A0A438NJF7</accession>
<dbReference type="PANTHER" id="PTHR41805">
    <property type="entry name" value="EXPRESSED PROTEIN"/>
    <property type="match status" value="1"/>
</dbReference>
<feature type="region of interest" description="Disordered" evidence="1">
    <location>
        <begin position="1"/>
        <end position="187"/>
    </location>
</feature>
<gene>
    <name evidence="2" type="ORF">B0A52_00216</name>
</gene>
<dbReference type="AlphaFoldDB" id="A0A438NJF7"/>
<dbReference type="PANTHER" id="PTHR41805:SF1">
    <property type="entry name" value="RRNA-PROCESSING PROTEIN FYV7"/>
    <property type="match status" value="1"/>
</dbReference>
<organism evidence="2 3">
    <name type="scientific">Exophiala mesophila</name>
    <name type="common">Black yeast-like fungus</name>
    <dbReference type="NCBI Taxonomy" id="212818"/>
    <lineage>
        <taxon>Eukaryota</taxon>
        <taxon>Fungi</taxon>
        <taxon>Dikarya</taxon>
        <taxon>Ascomycota</taxon>
        <taxon>Pezizomycotina</taxon>
        <taxon>Eurotiomycetes</taxon>
        <taxon>Chaetothyriomycetidae</taxon>
        <taxon>Chaetothyriales</taxon>
        <taxon>Herpotrichiellaceae</taxon>
        <taxon>Exophiala</taxon>
    </lineage>
</organism>
<reference evidence="2 3" key="1">
    <citation type="submission" date="2017-03" db="EMBL/GenBank/DDBJ databases">
        <title>Genomes of endolithic fungi from Antarctica.</title>
        <authorList>
            <person name="Coleine C."/>
            <person name="Masonjones S."/>
            <person name="Stajich J.E."/>
        </authorList>
    </citation>
    <scope>NUCLEOTIDE SEQUENCE [LARGE SCALE GENOMIC DNA]</scope>
    <source>
        <strain evidence="2 3">CCFEE 6314</strain>
    </source>
</reference>
<evidence type="ECO:0000313" key="2">
    <source>
        <dbReference type="EMBL" id="RVX75859.1"/>
    </source>
</evidence>
<dbReference type="VEuPathDB" id="FungiDB:PV10_01756"/>
<name>A0A438NJF7_EXOME</name>
<feature type="compositionally biased region" description="Basic and acidic residues" evidence="1">
    <location>
        <begin position="159"/>
        <end position="168"/>
    </location>
</feature>
<proteinExistence type="predicted"/>
<evidence type="ECO:0000313" key="3">
    <source>
        <dbReference type="Proteomes" id="UP000288859"/>
    </source>
</evidence>
<evidence type="ECO:0008006" key="4">
    <source>
        <dbReference type="Google" id="ProtNLM"/>
    </source>
</evidence>
<dbReference type="OrthoDB" id="2135053at2759"/>